<dbReference type="AlphaFoldDB" id="A0A450S908"/>
<dbReference type="InterPro" id="IPR010743">
    <property type="entry name" value="Methionine_synth_MetW"/>
</dbReference>
<dbReference type="EMBL" id="CAADEX010000020">
    <property type="protein sequence ID" value="VFJ48407.1"/>
    <property type="molecule type" value="Genomic_DNA"/>
</dbReference>
<reference evidence="1" key="1">
    <citation type="submission" date="2019-02" db="EMBL/GenBank/DDBJ databases">
        <authorList>
            <person name="Gruber-Vodicka R. H."/>
            <person name="Seah K. B. B."/>
        </authorList>
    </citation>
    <scope>NUCLEOTIDE SEQUENCE</scope>
    <source>
        <strain evidence="1">BECK_DK47</strain>
    </source>
</reference>
<dbReference type="CDD" id="cd02440">
    <property type="entry name" value="AdoMet_MTases"/>
    <property type="match status" value="1"/>
</dbReference>
<proteinExistence type="predicted"/>
<sequence length="204" mass="22893">MTFAYSSLRKDLAIIGQWIEPGGRVLDLGCGDGALLIHLRDRLSVSGYGIEIDNRHVTQCVASGLNVVQGNLDEGLVDFDARSFDYVIMTQTLQAVRSPEQLLLEMLRVGREGIVTFPNFGHWSARLQIALQGKMPVSKILPYQWYDTQNIHLCTVSDFEQLCGQNGIRILQRVVVDVAHNEDLLTRFFPNLFGEIAIYRLCGP</sequence>
<dbReference type="Gene3D" id="3.40.50.150">
    <property type="entry name" value="Vaccinia Virus protein VP39"/>
    <property type="match status" value="1"/>
</dbReference>
<protein>
    <submittedName>
        <fullName evidence="1">Methionine biosynthesis protein MetW</fullName>
    </submittedName>
</protein>
<name>A0A450S908_9GAMM</name>
<dbReference type="Pfam" id="PF07021">
    <property type="entry name" value="MetW"/>
    <property type="match status" value="1"/>
</dbReference>
<dbReference type="InterPro" id="IPR029063">
    <property type="entry name" value="SAM-dependent_MTases_sf"/>
</dbReference>
<organism evidence="1">
    <name type="scientific">Candidatus Kentrum sp. DK</name>
    <dbReference type="NCBI Taxonomy" id="2126562"/>
    <lineage>
        <taxon>Bacteria</taxon>
        <taxon>Pseudomonadati</taxon>
        <taxon>Pseudomonadota</taxon>
        <taxon>Gammaproteobacteria</taxon>
        <taxon>Candidatus Kentrum</taxon>
    </lineage>
</organism>
<dbReference type="SUPFAM" id="SSF53335">
    <property type="entry name" value="S-adenosyl-L-methionine-dependent methyltransferases"/>
    <property type="match status" value="1"/>
</dbReference>
<evidence type="ECO:0000313" key="1">
    <source>
        <dbReference type="EMBL" id="VFJ48407.1"/>
    </source>
</evidence>
<accession>A0A450S908</accession>
<dbReference type="NCBIfam" id="TIGR02081">
    <property type="entry name" value="metW"/>
    <property type="match status" value="1"/>
</dbReference>
<gene>
    <name evidence="1" type="ORF">BECKDK2373B_GA0170837_102041</name>
</gene>